<protein>
    <submittedName>
        <fullName evidence="1">10641_t:CDS:1</fullName>
    </submittedName>
</protein>
<evidence type="ECO:0000313" key="1">
    <source>
        <dbReference type="EMBL" id="CAG8673073.1"/>
    </source>
</evidence>
<accession>A0ACA9NSW5</accession>
<reference evidence="1" key="1">
    <citation type="submission" date="2021-06" db="EMBL/GenBank/DDBJ databases">
        <authorList>
            <person name="Kallberg Y."/>
            <person name="Tangrot J."/>
            <person name="Rosling A."/>
        </authorList>
    </citation>
    <scope>NUCLEOTIDE SEQUENCE</scope>
    <source>
        <strain evidence="1">CL356</strain>
    </source>
</reference>
<proteinExistence type="predicted"/>
<dbReference type="EMBL" id="CAJVPT010024989">
    <property type="protein sequence ID" value="CAG8673073.1"/>
    <property type="molecule type" value="Genomic_DNA"/>
</dbReference>
<keyword evidence="2" id="KW-1185">Reference proteome</keyword>
<organism evidence="1 2">
    <name type="scientific">Acaulospora colombiana</name>
    <dbReference type="NCBI Taxonomy" id="27376"/>
    <lineage>
        <taxon>Eukaryota</taxon>
        <taxon>Fungi</taxon>
        <taxon>Fungi incertae sedis</taxon>
        <taxon>Mucoromycota</taxon>
        <taxon>Glomeromycotina</taxon>
        <taxon>Glomeromycetes</taxon>
        <taxon>Diversisporales</taxon>
        <taxon>Acaulosporaceae</taxon>
        <taxon>Acaulospora</taxon>
    </lineage>
</organism>
<dbReference type="Proteomes" id="UP000789525">
    <property type="component" value="Unassembled WGS sequence"/>
</dbReference>
<sequence>MSLFAQARVVESPPVIIVSGIVSVEGKIRDEYPLVQSRCHYNIVDVYSIAELVQDYHSSAPVSRDVEYVFPLPPGGAVCSFKAVIDEKKVIKGVVKEKATAKAQYQEAVAQGKTAGLLEQEHADAPTTVPWFVANTHNRFDLTVAIQMNKPVTSVSSPSHPIGLTLGCNERELKGEYEPCKAFVSLGASTFLDSDIVIVISAQGLETPRCSVERWFASEGAEETTDAYAFTFVPKFDLPALPSQVDRSGSMWGGRMDSVKASLQIMLRSLPSENTTFNIVSFGDKYTTMWPNSQPYSAESVEEASKQVDTFKADYGGTELRSAIDFSFRNRVSASSSFKDKTPTAVFVLTD</sequence>
<evidence type="ECO:0000313" key="2">
    <source>
        <dbReference type="Proteomes" id="UP000789525"/>
    </source>
</evidence>
<name>A0ACA9NSW5_9GLOM</name>
<feature type="non-terminal residue" evidence="1">
    <location>
        <position position="351"/>
    </location>
</feature>
<gene>
    <name evidence="1" type="ORF">ACOLOM_LOCUS9030</name>
</gene>
<comment type="caution">
    <text evidence="1">The sequence shown here is derived from an EMBL/GenBank/DDBJ whole genome shotgun (WGS) entry which is preliminary data.</text>
</comment>